<sequence>MGYKKILVALDRSSNSDPIFEQALELCQQEAAELLLFHCIPIEHSISSYSNLYGEELTYFSQMIQQQLETEKKEVEHWLRECCEKAQEKGIKAQWDWKIGEAGRLICQMRDNWQADLLILGRRGRRGLTEMFLGSVSNYVVHHAPCSVLVVQGVIST</sequence>
<dbReference type="eggNOG" id="COG0589">
    <property type="taxonomic scope" value="Bacteria"/>
</dbReference>
<dbReference type="CDD" id="cd00293">
    <property type="entry name" value="USP-like"/>
    <property type="match status" value="1"/>
</dbReference>
<dbReference type="Proteomes" id="UP000002384">
    <property type="component" value="Chromosome"/>
</dbReference>
<evidence type="ECO:0000313" key="4">
    <source>
        <dbReference type="Proteomes" id="UP000002384"/>
    </source>
</evidence>
<dbReference type="SUPFAM" id="SSF52402">
    <property type="entry name" value="Adenine nucleotide alpha hydrolases-like"/>
    <property type="match status" value="1"/>
</dbReference>
<evidence type="ECO:0000313" key="3">
    <source>
        <dbReference type="EMBL" id="ACK73143.1"/>
    </source>
</evidence>
<evidence type="ECO:0000256" key="1">
    <source>
        <dbReference type="ARBA" id="ARBA00008791"/>
    </source>
</evidence>
<name>B7KD22_GLOC7</name>
<dbReference type="AlphaFoldDB" id="B7KD22"/>
<dbReference type="HOGENOM" id="CLU_049301_16_1_3"/>
<dbReference type="RefSeq" id="WP_015956725.1">
    <property type="nucleotide sequence ID" value="NC_011729.1"/>
</dbReference>
<dbReference type="PANTHER" id="PTHR46268">
    <property type="entry name" value="STRESS RESPONSE PROTEIN NHAX"/>
    <property type="match status" value="1"/>
</dbReference>
<organism evidence="3 4">
    <name type="scientific">Gloeothece citriformis (strain PCC 7424)</name>
    <name type="common">Cyanothece sp. (strain PCC 7424)</name>
    <dbReference type="NCBI Taxonomy" id="65393"/>
    <lineage>
        <taxon>Bacteria</taxon>
        <taxon>Bacillati</taxon>
        <taxon>Cyanobacteriota</taxon>
        <taxon>Cyanophyceae</taxon>
        <taxon>Oscillatoriophycideae</taxon>
        <taxon>Chroococcales</taxon>
        <taxon>Aphanothecaceae</taxon>
        <taxon>Gloeothece</taxon>
        <taxon>Gloeothece citriformis</taxon>
    </lineage>
</organism>
<dbReference type="PRINTS" id="PR01438">
    <property type="entry name" value="UNVRSLSTRESS"/>
</dbReference>
<dbReference type="EMBL" id="CP001291">
    <property type="protein sequence ID" value="ACK73143.1"/>
    <property type="molecule type" value="Genomic_DNA"/>
</dbReference>
<keyword evidence="4" id="KW-1185">Reference proteome</keyword>
<dbReference type="Gene3D" id="3.40.50.620">
    <property type="entry name" value="HUPs"/>
    <property type="match status" value="1"/>
</dbReference>
<evidence type="ECO:0000259" key="2">
    <source>
        <dbReference type="Pfam" id="PF00582"/>
    </source>
</evidence>
<feature type="domain" description="UspA" evidence="2">
    <location>
        <begin position="3"/>
        <end position="151"/>
    </location>
</feature>
<dbReference type="InterPro" id="IPR006015">
    <property type="entry name" value="Universal_stress_UspA"/>
</dbReference>
<proteinExistence type="inferred from homology"/>
<gene>
    <name evidence="3" type="ordered locus">PCC7424_4785</name>
</gene>
<dbReference type="KEGG" id="cyc:PCC7424_4785"/>
<dbReference type="Pfam" id="PF00582">
    <property type="entry name" value="Usp"/>
    <property type="match status" value="1"/>
</dbReference>
<dbReference type="InterPro" id="IPR006016">
    <property type="entry name" value="UspA"/>
</dbReference>
<protein>
    <submittedName>
        <fullName evidence="3">UspA domain protein</fullName>
    </submittedName>
</protein>
<dbReference type="InterPro" id="IPR014729">
    <property type="entry name" value="Rossmann-like_a/b/a_fold"/>
</dbReference>
<dbReference type="STRING" id="65393.PCC7424_4785"/>
<reference evidence="4" key="1">
    <citation type="journal article" date="2011" name="MBio">
        <title>Novel metabolic attributes of the genus Cyanothece, comprising a group of unicellular nitrogen-fixing Cyanobacteria.</title>
        <authorList>
            <person name="Bandyopadhyay A."/>
            <person name="Elvitigala T."/>
            <person name="Welsh E."/>
            <person name="Stockel J."/>
            <person name="Liberton M."/>
            <person name="Min H."/>
            <person name="Sherman L.A."/>
            <person name="Pakrasi H.B."/>
        </authorList>
    </citation>
    <scope>NUCLEOTIDE SEQUENCE [LARGE SCALE GENOMIC DNA]</scope>
    <source>
        <strain evidence="4">PCC 7424</strain>
    </source>
</reference>
<dbReference type="PANTHER" id="PTHR46268:SF8">
    <property type="entry name" value="UNIVERSAL STRESS PROTEIN SLL1388"/>
    <property type="match status" value="1"/>
</dbReference>
<accession>B7KD22</accession>
<dbReference type="OrthoDB" id="516822at2"/>
<comment type="similarity">
    <text evidence="1">Belongs to the universal stress protein A family.</text>
</comment>